<dbReference type="PROSITE" id="PS51013">
    <property type="entry name" value="PANNEXIN"/>
    <property type="match status" value="1"/>
</dbReference>
<evidence type="ECO:0000256" key="8">
    <source>
        <dbReference type="ARBA" id="ARBA00022989"/>
    </source>
</evidence>
<feature type="transmembrane region" description="Helical" evidence="12">
    <location>
        <begin position="178"/>
        <end position="197"/>
    </location>
</feature>
<evidence type="ECO:0000256" key="5">
    <source>
        <dbReference type="ARBA" id="ARBA00022692"/>
    </source>
</evidence>
<evidence type="ECO:0000256" key="12">
    <source>
        <dbReference type="RuleBase" id="RU010713"/>
    </source>
</evidence>
<evidence type="ECO:0000256" key="3">
    <source>
        <dbReference type="ARBA" id="ARBA00022448"/>
    </source>
</evidence>
<evidence type="ECO:0000313" key="14">
    <source>
        <dbReference type="Proteomes" id="UP001200034"/>
    </source>
</evidence>
<keyword evidence="6" id="KW-0303">Gap junction</keyword>
<evidence type="ECO:0000256" key="6">
    <source>
        <dbReference type="ARBA" id="ARBA00022868"/>
    </source>
</evidence>
<keyword evidence="5 12" id="KW-0812">Transmembrane</keyword>
<keyword evidence="3 12" id="KW-0813">Transport</keyword>
<accession>A0AAD4PQI0</accession>
<comment type="caution">
    <text evidence="13">The sequence shown here is derived from an EMBL/GenBank/DDBJ whole genome shotgun (WGS) entry which is preliminary data.</text>
</comment>
<keyword evidence="11 12" id="KW-0407">Ion channel</keyword>
<keyword evidence="9 12" id="KW-0406">Ion transport</keyword>
<keyword evidence="7" id="KW-0965">Cell junction</keyword>
<dbReference type="Proteomes" id="UP001200034">
    <property type="component" value="Unassembled WGS sequence"/>
</dbReference>
<evidence type="ECO:0000256" key="11">
    <source>
        <dbReference type="ARBA" id="ARBA00023303"/>
    </source>
</evidence>
<evidence type="ECO:0000256" key="7">
    <source>
        <dbReference type="ARBA" id="ARBA00022949"/>
    </source>
</evidence>
<evidence type="ECO:0000256" key="10">
    <source>
        <dbReference type="ARBA" id="ARBA00023136"/>
    </source>
</evidence>
<comment type="subcellular location">
    <subcellularLocation>
        <location evidence="1">Cell junction</location>
        <location evidence="1">Gap junction</location>
    </subcellularLocation>
    <subcellularLocation>
        <location evidence="2 12">Cell membrane</location>
        <topology evidence="2 12">Multi-pass membrane protein</topology>
    </subcellularLocation>
</comment>
<evidence type="ECO:0000256" key="2">
    <source>
        <dbReference type="ARBA" id="ARBA00004651"/>
    </source>
</evidence>
<comment type="similarity">
    <text evidence="12">Belongs to the pannexin family.</text>
</comment>
<dbReference type="EMBL" id="JAJJHW010000095">
    <property type="protein sequence ID" value="KAH8387701.1"/>
    <property type="molecule type" value="Genomic_DNA"/>
</dbReference>
<proteinExistence type="inferred from homology"/>
<dbReference type="PANTHER" id="PTHR11893:SF39">
    <property type="entry name" value="INNEXIN INX1"/>
    <property type="match status" value="1"/>
</dbReference>
<keyword evidence="8 12" id="KW-1133">Transmembrane helix</keyword>
<dbReference type="GO" id="GO:0005921">
    <property type="term" value="C:gap junction"/>
    <property type="evidence" value="ECO:0007669"/>
    <property type="project" value="UniProtKB-SubCell"/>
</dbReference>
<comment type="function">
    <text evidence="12">Structural component of the gap junctions.</text>
</comment>
<dbReference type="PRINTS" id="PR01262">
    <property type="entry name" value="INNEXIN"/>
</dbReference>
<gene>
    <name evidence="12" type="primary">inx</name>
    <name evidence="13" type="ORF">KR093_008971</name>
</gene>
<keyword evidence="14" id="KW-1185">Reference proteome</keyword>
<sequence>MYKLLGSLKSYLKWQDIQTDNAVFRLHNSFTTVLLLTCSLIITATQYVGQPISCIVNGIPPHVVNTFCWIHSTFTMPDAFNRQVGREVAHPGVANDFNDKDARKYYTYYQWVCFVLFFQAMACYTPKFLWNKFEGGLMRMIVMGLNITICTHEEKEAKRDALLDYLIKHVKRHKLYAIRYWACEVLCFVNIVLQMYLMNRFFDGEFISYGTNIMGLSDVPQEQRVDPMVYVFPRVTKCIFHKYGSGGSLQTHDSLCILPLNIVNEKTYVFIWFWYWILLVLLIGLMVFRACIIFMPKFRPRLLNARNRMISMDICLRLSRRLDVGDWWLIYMLGRNLDPVIYKEVMTEFAKQVDPRSTITPSKMQRSEH</sequence>
<reference evidence="13" key="1">
    <citation type="journal article" date="2021" name="Mol. Ecol. Resour.">
        <title>Phylogenomic analyses of the genus Drosophila reveals genomic signals of climate adaptation.</title>
        <authorList>
            <person name="Li F."/>
            <person name="Rane R.V."/>
            <person name="Luria V."/>
            <person name="Xiong Z."/>
            <person name="Chen J."/>
            <person name="Li Z."/>
            <person name="Catullo R.A."/>
            <person name="Griffin P.C."/>
            <person name="Schiffer M."/>
            <person name="Pearce S."/>
            <person name="Lee S.F."/>
            <person name="McElroy K."/>
            <person name="Stocker A."/>
            <person name="Shirriffs J."/>
            <person name="Cockerell F."/>
            <person name="Coppin C."/>
            <person name="Sgro C.M."/>
            <person name="Karger A."/>
            <person name="Cain J.W."/>
            <person name="Weber J.A."/>
            <person name="Santpere G."/>
            <person name="Kirschner M.W."/>
            <person name="Hoffmann A.A."/>
            <person name="Oakeshott J.G."/>
            <person name="Zhang G."/>
        </authorList>
    </citation>
    <scope>NUCLEOTIDE SEQUENCE</scope>
    <source>
        <strain evidence="13">BGI-SZ-2011g</strain>
    </source>
</reference>
<dbReference type="AlphaFoldDB" id="A0AAD4PQI0"/>
<dbReference type="GO" id="GO:0005886">
    <property type="term" value="C:plasma membrane"/>
    <property type="evidence" value="ECO:0007669"/>
    <property type="project" value="UniProtKB-SubCell"/>
</dbReference>
<evidence type="ECO:0000256" key="4">
    <source>
        <dbReference type="ARBA" id="ARBA00022475"/>
    </source>
</evidence>
<dbReference type="GO" id="GO:0034220">
    <property type="term" value="P:monoatomic ion transmembrane transport"/>
    <property type="evidence" value="ECO:0007669"/>
    <property type="project" value="UniProtKB-KW"/>
</dbReference>
<comment type="caution">
    <text evidence="12">Lacks conserved residue(s) required for the propagation of feature annotation.</text>
</comment>
<keyword evidence="4" id="KW-1003">Cell membrane</keyword>
<dbReference type="InterPro" id="IPR000990">
    <property type="entry name" value="Innexin"/>
</dbReference>
<organism evidence="13 14">
    <name type="scientific">Drosophila rubida</name>
    <dbReference type="NCBI Taxonomy" id="30044"/>
    <lineage>
        <taxon>Eukaryota</taxon>
        <taxon>Metazoa</taxon>
        <taxon>Ecdysozoa</taxon>
        <taxon>Arthropoda</taxon>
        <taxon>Hexapoda</taxon>
        <taxon>Insecta</taxon>
        <taxon>Pterygota</taxon>
        <taxon>Neoptera</taxon>
        <taxon>Endopterygota</taxon>
        <taxon>Diptera</taxon>
        <taxon>Brachycera</taxon>
        <taxon>Muscomorpha</taxon>
        <taxon>Ephydroidea</taxon>
        <taxon>Drosophilidae</taxon>
        <taxon>Drosophila</taxon>
    </lineage>
</organism>
<dbReference type="GO" id="GO:0005243">
    <property type="term" value="F:gap junction channel activity"/>
    <property type="evidence" value="ECO:0007669"/>
    <property type="project" value="TreeGrafter"/>
</dbReference>
<keyword evidence="10 12" id="KW-0472">Membrane</keyword>
<feature type="transmembrane region" description="Helical" evidence="12">
    <location>
        <begin position="108"/>
        <end position="130"/>
    </location>
</feature>
<evidence type="ECO:0000256" key="1">
    <source>
        <dbReference type="ARBA" id="ARBA00004610"/>
    </source>
</evidence>
<evidence type="ECO:0000256" key="9">
    <source>
        <dbReference type="ARBA" id="ARBA00023065"/>
    </source>
</evidence>
<dbReference type="PANTHER" id="PTHR11893">
    <property type="entry name" value="INNEXIN"/>
    <property type="match status" value="1"/>
</dbReference>
<protein>
    <recommendedName>
        <fullName evidence="12">Innexin</fullName>
    </recommendedName>
</protein>
<evidence type="ECO:0000313" key="13">
    <source>
        <dbReference type="EMBL" id="KAH8387701.1"/>
    </source>
</evidence>
<feature type="transmembrane region" description="Helical" evidence="12">
    <location>
        <begin position="273"/>
        <end position="295"/>
    </location>
</feature>
<name>A0AAD4PQI0_9MUSC</name>
<dbReference type="Pfam" id="PF00876">
    <property type="entry name" value="Innexin"/>
    <property type="match status" value="1"/>
</dbReference>